<dbReference type="Proteomes" id="UP000028878">
    <property type="component" value="Unassembled WGS sequence"/>
</dbReference>
<evidence type="ECO:0000313" key="6">
    <source>
        <dbReference type="EMBL" id="CDN90464.1"/>
    </source>
</evidence>
<evidence type="ECO:0000259" key="5">
    <source>
        <dbReference type="PROSITE" id="PS51007"/>
    </source>
</evidence>
<keyword evidence="3 4" id="KW-0408">Iron</keyword>
<dbReference type="InterPro" id="IPR009056">
    <property type="entry name" value="Cyt_c-like_dom"/>
</dbReference>
<protein>
    <submittedName>
        <fullName evidence="6">Green heme protein</fullName>
    </submittedName>
</protein>
<keyword evidence="1 4" id="KW-0349">Heme</keyword>
<keyword evidence="2 4" id="KW-0479">Metal-binding</keyword>
<organism evidence="6 7">
    <name type="scientific">Hydrogenophaga intermedia</name>
    <dbReference type="NCBI Taxonomy" id="65786"/>
    <lineage>
        <taxon>Bacteria</taxon>
        <taxon>Pseudomonadati</taxon>
        <taxon>Pseudomonadota</taxon>
        <taxon>Betaproteobacteria</taxon>
        <taxon>Burkholderiales</taxon>
        <taxon>Comamonadaceae</taxon>
        <taxon>Hydrogenophaga</taxon>
    </lineage>
</organism>
<keyword evidence="7" id="KW-1185">Reference proteome</keyword>
<dbReference type="RefSeq" id="WP_009516228.1">
    <property type="nucleotide sequence ID" value="NZ_CCAE010000085.1"/>
</dbReference>
<name>A0A1L1PNW0_HYDIT</name>
<evidence type="ECO:0000256" key="4">
    <source>
        <dbReference type="PROSITE-ProRule" id="PRU00433"/>
    </source>
</evidence>
<dbReference type="GO" id="GO:0020037">
    <property type="term" value="F:heme binding"/>
    <property type="evidence" value="ECO:0007669"/>
    <property type="project" value="InterPro"/>
</dbReference>
<proteinExistence type="predicted"/>
<dbReference type="InterPro" id="IPR036909">
    <property type="entry name" value="Cyt_c-like_dom_sf"/>
</dbReference>
<dbReference type="SUPFAM" id="SSF46626">
    <property type="entry name" value="Cytochrome c"/>
    <property type="match status" value="1"/>
</dbReference>
<accession>A0A1L1PNW0</accession>
<evidence type="ECO:0000256" key="2">
    <source>
        <dbReference type="ARBA" id="ARBA00022723"/>
    </source>
</evidence>
<dbReference type="GO" id="GO:0046872">
    <property type="term" value="F:metal ion binding"/>
    <property type="evidence" value="ECO:0007669"/>
    <property type="project" value="UniProtKB-KW"/>
</dbReference>
<reference evidence="7" key="2">
    <citation type="submission" date="2014-11" db="EMBL/GenBank/DDBJ databases">
        <title>Draft genome sequence of Hydrogenophaga intermedia S1.</title>
        <authorList>
            <person name="Gan H.M."/>
            <person name="Chew T.H."/>
            <person name="Stolz A."/>
        </authorList>
    </citation>
    <scope>NUCLEOTIDE SEQUENCE [LARGE SCALE GENOMIC DNA]</scope>
    <source>
        <strain evidence="7">S1</strain>
    </source>
</reference>
<dbReference type="AlphaFoldDB" id="A0A1L1PNW0"/>
<evidence type="ECO:0000256" key="3">
    <source>
        <dbReference type="ARBA" id="ARBA00023004"/>
    </source>
</evidence>
<feature type="domain" description="Cytochrome c" evidence="5">
    <location>
        <begin position="27"/>
        <end position="100"/>
    </location>
</feature>
<reference evidence="7" key="1">
    <citation type="submission" date="2014-02" db="EMBL/GenBank/DDBJ databases">
        <authorList>
            <person name="Gan H."/>
        </authorList>
    </citation>
    <scope>NUCLEOTIDE SEQUENCE [LARGE SCALE GENOMIC DNA]</scope>
    <source>
        <strain evidence="7">S1</strain>
    </source>
</reference>
<dbReference type="GO" id="GO:0009055">
    <property type="term" value="F:electron transfer activity"/>
    <property type="evidence" value="ECO:0007669"/>
    <property type="project" value="InterPro"/>
</dbReference>
<dbReference type="EMBL" id="CCAE010000085">
    <property type="protein sequence ID" value="CDN90464.1"/>
    <property type="molecule type" value="Genomic_DNA"/>
</dbReference>
<dbReference type="PROSITE" id="PS51007">
    <property type="entry name" value="CYTC"/>
    <property type="match status" value="1"/>
</dbReference>
<gene>
    <name evidence="6" type="ORF">BN948_04908</name>
</gene>
<sequence length="105" mass="11443">MRHHLLALAFTLPALAHGQGAAIFKDADLALGEKLLAEHQCAQCHTRQVGGDGSAIYRPAGRINNAGLLRGMVENCSTRLNLQLFPEEVTAIAAVLNRDHYRFKP</sequence>
<dbReference type="Gene3D" id="1.10.760.10">
    <property type="entry name" value="Cytochrome c-like domain"/>
    <property type="match status" value="1"/>
</dbReference>
<evidence type="ECO:0000256" key="1">
    <source>
        <dbReference type="ARBA" id="ARBA00022617"/>
    </source>
</evidence>
<evidence type="ECO:0000313" key="7">
    <source>
        <dbReference type="Proteomes" id="UP000028878"/>
    </source>
</evidence>